<dbReference type="EMBL" id="AZHF01000030">
    <property type="protein sequence ID" value="OAA57349.1"/>
    <property type="molecule type" value="Genomic_DNA"/>
</dbReference>
<organism evidence="2 3">
    <name type="scientific">Akanthomyces lecanii RCEF 1005</name>
    <dbReference type="NCBI Taxonomy" id="1081108"/>
    <lineage>
        <taxon>Eukaryota</taxon>
        <taxon>Fungi</taxon>
        <taxon>Dikarya</taxon>
        <taxon>Ascomycota</taxon>
        <taxon>Pezizomycotina</taxon>
        <taxon>Sordariomycetes</taxon>
        <taxon>Hypocreomycetidae</taxon>
        <taxon>Hypocreales</taxon>
        <taxon>Cordycipitaceae</taxon>
        <taxon>Akanthomyces</taxon>
        <taxon>Cordyceps confragosa</taxon>
    </lineage>
</organism>
<feature type="compositionally biased region" description="Basic and acidic residues" evidence="1">
    <location>
        <begin position="214"/>
        <end position="224"/>
    </location>
</feature>
<dbReference type="Proteomes" id="UP000076881">
    <property type="component" value="Unassembled WGS sequence"/>
</dbReference>
<dbReference type="AlphaFoldDB" id="A0A167Q6P4"/>
<dbReference type="OrthoDB" id="5096715at2759"/>
<gene>
    <name evidence="2" type="ORF">LEL_10923</name>
</gene>
<reference evidence="2 3" key="1">
    <citation type="journal article" date="2016" name="Genome Biol. Evol.">
        <title>Divergent and convergent evolution of fungal pathogenicity.</title>
        <authorList>
            <person name="Shang Y."/>
            <person name="Xiao G."/>
            <person name="Zheng P."/>
            <person name="Cen K."/>
            <person name="Zhan S."/>
            <person name="Wang C."/>
        </authorList>
    </citation>
    <scope>NUCLEOTIDE SEQUENCE [LARGE SCALE GENOMIC DNA]</scope>
    <source>
        <strain evidence="2 3">RCEF 1005</strain>
    </source>
</reference>
<evidence type="ECO:0000256" key="1">
    <source>
        <dbReference type="SAM" id="MobiDB-lite"/>
    </source>
</evidence>
<keyword evidence="3" id="KW-1185">Reference proteome</keyword>
<protein>
    <submittedName>
        <fullName evidence="2">Uncharacterized protein</fullName>
    </submittedName>
</protein>
<sequence>MNVPNQHDPIATAVTRKQGRKLLRLSAKLASRTQDFVARAAYMSVPYQQDREETAAASKRRPTLRRMEKEPASRAHVSVARAANMKVPSKHDRIATAVALKCGPHLLRTNDRLANRAHVFAASVYWVPVHKRYRVAAQLPKGETAPDLNKLVSIPRVVALRRRDCEPSLLTGCKVADTLAERLSSEHAEHAEHAEPVLGLSQESLASSPNNDSDSLRGQDNEMR</sequence>
<feature type="region of interest" description="Disordered" evidence="1">
    <location>
        <begin position="50"/>
        <end position="75"/>
    </location>
</feature>
<proteinExistence type="predicted"/>
<feature type="compositionally biased region" description="Basic and acidic residues" evidence="1">
    <location>
        <begin position="186"/>
        <end position="195"/>
    </location>
</feature>
<evidence type="ECO:0000313" key="3">
    <source>
        <dbReference type="Proteomes" id="UP000076881"/>
    </source>
</evidence>
<feature type="compositionally biased region" description="Polar residues" evidence="1">
    <location>
        <begin position="201"/>
        <end position="213"/>
    </location>
</feature>
<evidence type="ECO:0000313" key="2">
    <source>
        <dbReference type="EMBL" id="OAA57349.1"/>
    </source>
</evidence>
<name>A0A167Q6P4_CORDF</name>
<feature type="region of interest" description="Disordered" evidence="1">
    <location>
        <begin position="186"/>
        <end position="224"/>
    </location>
</feature>
<comment type="caution">
    <text evidence="2">The sequence shown here is derived from an EMBL/GenBank/DDBJ whole genome shotgun (WGS) entry which is preliminary data.</text>
</comment>
<accession>A0A167Q6P4</accession>